<evidence type="ECO:0000313" key="5">
    <source>
        <dbReference type="EMBL" id="RBL89898.1"/>
    </source>
</evidence>
<comment type="similarity">
    <text evidence="1">Belongs to the 'GDXG' lipolytic enzyme family.</text>
</comment>
<dbReference type="AlphaFoldDB" id="A0A365XUU8"/>
<dbReference type="EMBL" id="QFFJ01000002">
    <property type="protein sequence ID" value="RBL89898.1"/>
    <property type="molecule type" value="Genomic_DNA"/>
</dbReference>
<dbReference type="FunFam" id="3.40.50.1820:FF:000089">
    <property type="entry name" value="Alpha/beta hydrolase"/>
    <property type="match status" value="1"/>
</dbReference>
<gene>
    <name evidence="5" type="ORF">DF182_25820</name>
</gene>
<dbReference type="SUPFAM" id="SSF53474">
    <property type="entry name" value="alpha/beta-Hydrolases"/>
    <property type="match status" value="1"/>
</dbReference>
<dbReference type="Gene3D" id="3.40.50.1820">
    <property type="entry name" value="alpha/beta hydrolase"/>
    <property type="match status" value="1"/>
</dbReference>
<dbReference type="Proteomes" id="UP000253410">
    <property type="component" value="Unassembled WGS sequence"/>
</dbReference>
<dbReference type="PANTHER" id="PTHR48081">
    <property type="entry name" value="AB HYDROLASE SUPERFAMILY PROTEIN C4A8.06C"/>
    <property type="match status" value="1"/>
</dbReference>
<feature type="active site" evidence="3">
    <location>
        <position position="171"/>
    </location>
</feature>
<evidence type="ECO:0000256" key="2">
    <source>
        <dbReference type="ARBA" id="ARBA00022801"/>
    </source>
</evidence>
<organism evidence="5 6">
    <name type="scientific">Chitinophaga flava</name>
    <dbReference type="NCBI Taxonomy" id="2259036"/>
    <lineage>
        <taxon>Bacteria</taxon>
        <taxon>Pseudomonadati</taxon>
        <taxon>Bacteroidota</taxon>
        <taxon>Chitinophagia</taxon>
        <taxon>Chitinophagales</taxon>
        <taxon>Chitinophagaceae</taxon>
        <taxon>Chitinophaga</taxon>
    </lineage>
</organism>
<dbReference type="GO" id="GO:0016787">
    <property type="term" value="F:hydrolase activity"/>
    <property type="evidence" value="ECO:0007669"/>
    <property type="project" value="UniProtKB-KW"/>
</dbReference>
<keyword evidence="2" id="KW-0378">Hydrolase</keyword>
<dbReference type="Pfam" id="PF07859">
    <property type="entry name" value="Abhydrolase_3"/>
    <property type="match status" value="1"/>
</dbReference>
<dbReference type="RefSeq" id="WP_113618647.1">
    <property type="nucleotide sequence ID" value="NZ_QFFJ01000002.1"/>
</dbReference>
<sequence>MTPFIAFLHKKQMNDQLILSPEVVSALEYIQSIPMPEMEDAVLAGRKFYEGFIPMAGEPETLFNIETVYIPSASGDIHVRIYRPSDQPQLPAVVYFHGGWFNAGNLETHDRPVRTLARLSNAVFIAVDYRLAPEFPFPHGLNDCYETLKWVIENATALGIDPGRIALAGDSAGGALAATVTRQAVKTLGINIPCQVLIYPVTDSSLSTLSWELFADGPNLTLDGAKIAWDLYTPSPSQRNDPDAAPLLASDLTGLPPTLIITAEYDPLRDEAVQYAQKLQSAGVTVRLTEYPGMIHGFFQMGGIISDAKQAIAEAADFLSDHFSIQ</sequence>
<dbReference type="InterPro" id="IPR013094">
    <property type="entry name" value="AB_hydrolase_3"/>
</dbReference>
<reference evidence="5 6" key="1">
    <citation type="submission" date="2018-05" db="EMBL/GenBank/DDBJ databases">
        <title>Chitinophaga sp. K3CV102501T nov., isolated from isolated from a monsoon evergreen broad-leaved forest soil.</title>
        <authorList>
            <person name="Lv Y."/>
        </authorList>
    </citation>
    <scope>NUCLEOTIDE SEQUENCE [LARGE SCALE GENOMIC DNA]</scope>
    <source>
        <strain evidence="5 6">GDMCC 1.1325</strain>
    </source>
</reference>
<keyword evidence="6" id="KW-1185">Reference proteome</keyword>
<evidence type="ECO:0000256" key="1">
    <source>
        <dbReference type="ARBA" id="ARBA00010515"/>
    </source>
</evidence>
<dbReference type="PANTHER" id="PTHR48081:SF8">
    <property type="entry name" value="ALPHA_BETA HYDROLASE FOLD-3 DOMAIN-CONTAINING PROTEIN-RELATED"/>
    <property type="match status" value="1"/>
</dbReference>
<comment type="caution">
    <text evidence="5">The sequence shown here is derived from an EMBL/GenBank/DDBJ whole genome shotgun (WGS) entry which is preliminary data.</text>
</comment>
<evidence type="ECO:0000256" key="3">
    <source>
        <dbReference type="PROSITE-ProRule" id="PRU10038"/>
    </source>
</evidence>
<feature type="domain" description="Alpha/beta hydrolase fold-3" evidence="4">
    <location>
        <begin position="93"/>
        <end position="299"/>
    </location>
</feature>
<dbReference type="InterPro" id="IPR033140">
    <property type="entry name" value="Lipase_GDXG_put_SER_AS"/>
</dbReference>
<dbReference type="InterPro" id="IPR029058">
    <property type="entry name" value="AB_hydrolase_fold"/>
</dbReference>
<name>A0A365XUU8_9BACT</name>
<dbReference type="InterPro" id="IPR050300">
    <property type="entry name" value="GDXG_lipolytic_enzyme"/>
</dbReference>
<accession>A0A365XUU8</accession>
<protein>
    <recommendedName>
        <fullName evidence="4">Alpha/beta hydrolase fold-3 domain-containing protein</fullName>
    </recommendedName>
</protein>
<evidence type="ECO:0000259" key="4">
    <source>
        <dbReference type="Pfam" id="PF07859"/>
    </source>
</evidence>
<dbReference type="OrthoDB" id="9815425at2"/>
<dbReference type="PROSITE" id="PS01174">
    <property type="entry name" value="LIPASE_GDXG_SER"/>
    <property type="match status" value="1"/>
</dbReference>
<evidence type="ECO:0000313" key="6">
    <source>
        <dbReference type="Proteomes" id="UP000253410"/>
    </source>
</evidence>
<proteinExistence type="inferred from homology"/>